<accession>A0A067YC34</accession>
<dbReference type="RefSeq" id="WP_000196757.1">
    <property type="nucleotide sequence ID" value="NC_025197.1"/>
</dbReference>
<dbReference type="EMBL" id="KF648558">
    <property type="protein sequence ID" value="AGZ84952.1"/>
    <property type="molecule type" value="Genomic_DNA"/>
</dbReference>
<name>A0A067YC34_LEPIR</name>
<geneLocation type="plasmid" evidence="1">
    <name>pGui2</name>
</geneLocation>
<dbReference type="AlphaFoldDB" id="A0A067YC34"/>
<protein>
    <recommendedName>
        <fullName evidence="2">Lipoprotein</fullName>
    </recommendedName>
</protein>
<reference evidence="1" key="1">
    <citation type="submission" date="2013-09" db="EMBL/GenBank/DDBJ databases">
        <authorList>
            <person name="Huang L."/>
            <person name="Zeng L."/>
            <person name="Zhu Y."/>
            <person name="Guo X."/>
        </authorList>
    </citation>
    <scope>NUCLEOTIDE SEQUENCE</scope>
    <source>
        <strain evidence="1">Gui44</strain>
        <plasmid evidence="1">pGui2</plasmid>
    </source>
</reference>
<dbReference type="PROSITE" id="PS51257">
    <property type="entry name" value="PROKAR_LIPOPROTEIN"/>
    <property type="match status" value="1"/>
</dbReference>
<evidence type="ECO:0000313" key="1">
    <source>
        <dbReference type="EMBL" id="AGZ84952.1"/>
    </source>
</evidence>
<evidence type="ECO:0008006" key="2">
    <source>
        <dbReference type="Google" id="ProtNLM"/>
    </source>
</evidence>
<reference evidence="1" key="2">
    <citation type="journal article" date="2014" name="PLoS Negl. Trop. Dis.">
        <title>Isolation and Characterization of Two Novel Plasmids from Pathogenic Leptospira interrogans Serogroup Canicola Serovar Canicola Strain Gui44.</title>
        <authorList>
            <person name="Zhu W.N."/>
            <person name="Huang L.L."/>
            <person name="Zeng L.B."/>
            <person name="Zhuang X.R."/>
            <person name="Chen C.Y."/>
            <person name="Wang Y.Z."/>
            <person name="Qin J.H."/>
            <person name="Zhu Y.Z."/>
            <person name="Guo X.K."/>
        </authorList>
    </citation>
    <scope>NUCLEOTIDE SEQUENCE</scope>
    <source>
        <strain evidence="1">Gui44</strain>
        <plasmid evidence="1">pGui2</plasmid>
    </source>
</reference>
<sequence length="258" mass="30122">MTRIIFSVFYIIILILGCCKKYSNSVIDFNWPVTDLEKNLILVSIDQWDSPNGINVKFLSENSISYHEESEPIHYGKGVYSVKNGILNLQFKETYGEESFEYEFNCTFGYEENDYLPQQYIECSRSILSEKPVRIYNQRSIKPVGTLISIENEKILTMGNKLGKVNFDSFFRSKPELNSKEIPFSNLAPEECLEDISKFPKQVRLPKGFKIRVIGKTEKISKIENWNSPWYYVETNINCYGDIHKMNGWIYAQFVDLE</sequence>
<proteinExistence type="predicted"/>
<organism evidence="1">
    <name type="scientific">Leptospira interrogans serovar Canicola</name>
    <dbReference type="NCBI Taxonomy" id="211880"/>
    <lineage>
        <taxon>Bacteria</taxon>
        <taxon>Pseudomonadati</taxon>
        <taxon>Spirochaetota</taxon>
        <taxon>Spirochaetia</taxon>
        <taxon>Leptospirales</taxon>
        <taxon>Leptospiraceae</taxon>
        <taxon>Leptospira</taxon>
    </lineage>
</organism>
<keyword evidence="1" id="KW-0614">Plasmid</keyword>